<organism evidence="1 2">
    <name type="scientific">Plasmodium falciparum Tanzania</name>
    <name type="common">2000708</name>
    <dbReference type="NCBI Taxonomy" id="1036725"/>
    <lineage>
        <taxon>Eukaryota</taxon>
        <taxon>Sar</taxon>
        <taxon>Alveolata</taxon>
        <taxon>Apicomplexa</taxon>
        <taxon>Aconoidasida</taxon>
        <taxon>Haemosporida</taxon>
        <taxon>Plasmodiidae</taxon>
        <taxon>Plasmodium</taxon>
        <taxon>Plasmodium (Laverania)</taxon>
    </lineage>
</organism>
<reference evidence="1 2" key="1">
    <citation type="submission" date="2013-02" db="EMBL/GenBank/DDBJ databases">
        <title>The Genome Annotation of Plasmodium falciparum Tanzania (2000708).</title>
        <authorList>
            <consortium name="The Broad Institute Genome Sequencing Platform"/>
            <consortium name="The Broad Institute Genome Sequencing Center for Infectious Disease"/>
            <person name="Neafsey D."/>
            <person name="Hoffman S."/>
            <person name="Volkman S."/>
            <person name="Rosenthal P."/>
            <person name="Walker B."/>
            <person name="Young S.K."/>
            <person name="Zeng Q."/>
            <person name="Gargeya S."/>
            <person name="Fitzgerald M."/>
            <person name="Haas B."/>
            <person name="Abouelleil A."/>
            <person name="Allen A.W."/>
            <person name="Alvarado L."/>
            <person name="Arachchi H.M."/>
            <person name="Berlin A.M."/>
            <person name="Chapman S.B."/>
            <person name="Gainer-Dewar J."/>
            <person name="Goldberg J."/>
            <person name="Griggs A."/>
            <person name="Gujja S."/>
            <person name="Hansen M."/>
            <person name="Howarth C."/>
            <person name="Imamovic A."/>
            <person name="Ireland A."/>
            <person name="Larimer J."/>
            <person name="McCowan C."/>
            <person name="Murphy C."/>
            <person name="Pearson M."/>
            <person name="Poon T.W."/>
            <person name="Priest M."/>
            <person name="Roberts A."/>
            <person name="Saif S."/>
            <person name="Shea T."/>
            <person name="Sisk P."/>
            <person name="Sykes S."/>
            <person name="Wortman J."/>
            <person name="Nusbaum C."/>
            <person name="Birren B."/>
        </authorList>
    </citation>
    <scope>NUCLEOTIDE SEQUENCE [LARGE SCALE GENOMIC DNA]</scope>
    <source>
        <strain evidence="2">Tanzania (2000708)</strain>
    </source>
</reference>
<reference evidence="1 2" key="2">
    <citation type="submission" date="2013-02" db="EMBL/GenBank/DDBJ databases">
        <title>The Genome Sequence of Plasmodium falciparum Tanzania (2000708).</title>
        <authorList>
            <consortium name="The Broad Institute Genome Sequencing Platform"/>
            <consortium name="The Broad Institute Genome Sequencing Center for Infectious Disease"/>
            <person name="Neafsey D."/>
            <person name="Cheeseman I."/>
            <person name="Volkman S."/>
            <person name="Adams J."/>
            <person name="Walker B."/>
            <person name="Young S.K."/>
            <person name="Zeng Q."/>
            <person name="Gargeya S."/>
            <person name="Fitzgerald M."/>
            <person name="Haas B."/>
            <person name="Abouelleil A."/>
            <person name="Alvarado L."/>
            <person name="Arachchi H.M."/>
            <person name="Berlin A.M."/>
            <person name="Chapman S.B."/>
            <person name="Dewar J."/>
            <person name="Goldberg J."/>
            <person name="Griggs A."/>
            <person name="Gujja S."/>
            <person name="Hansen M."/>
            <person name="Howarth C."/>
            <person name="Imamovic A."/>
            <person name="Larimer J."/>
            <person name="McCowan C."/>
            <person name="Murphy C."/>
            <person name="Neiman D."/>
            <person name="Pearson M."/>
            <person name="Priest M."/>
            <person name="Roberts A."/>
            <person name="Saif S."/>
            <person name="Shea T."/>
            <person name="Sisk P."/>
            <person name="Sykes S."/>
            <person name="Wortman J."/>
            <person name="Nusbaum C."/>
            <person name="Birren B."/>
        </authorList>
    </citation>
    <scope>NUCLEOTIDE SEQUENCE [LARGE SCALE GENOMIC DNA]</scope>
    <source>
        <strain evidence="2">Tanzania (2000708)</strain>
    </source>
</reference>
<sequence length="60" mass="7594">MRRSKKRKKKKSILCQRSKQFCPIDKYFVNYHFINEIIRIQNVLLYLLKEKKKRKKKYFV</sequence>
<accession>A0A024W9K4</accession>
<dbReference type="EMBL" id="KI926357">
    <property type="protein sequence ID" value="ETW37569.1"/>
    <property type="molecule type" value="Genomic_DNA"/>
</dbReference>
<evidence type="ECO:0000313" key="2">
    <source>
        <dbReference type="Proteomes" id="UP000030708"/>
    </source>
</evidence>
<proteinExistence type="predicted"/>
<evidence type="ECO:0000313" key="1">
    <source>
        <dbReference type="EMBL" id="ETW37569.1"/>
    </source>
</evidence>
<gene>
    <name evidence="1" type="ORF">PFTANZ_01755</name>
</gene>
<protein>
    <submittedName>
        <fullName evidence="1">Uncharacterized protein</fullName>
    </submittedName>
</protein>
<dbReference type="AlphaFoldDB" id="A0A024W9K4"/>
<name>A0A024W9K4_PLAFA</name>
<dbReference type="Proteomes" id="UP000030708">
    <property type="component" value="Unassembled WGS sequence"/>
</dbReference>